<dbReference type="InterPro" id="IPR033655">
    <property type="entry name" value="TGS_RelA/SpoT"/>
</dbReference>
<dbReference type="InterPro" id="IPR007685">
    <property type="entry name" value="RelA_SpoT"/>
</dbReference>
<dbReference type="InterPro" id="IPR004811">
    <property type="entry name" value="RelA/Spo_fam"/>
</dbReference>
<dbReference type="SMART" id="SM00954">
    <property type="entry name" value="RelA_SpoT"/>
    <property type="match status" value="1"/>
</dbReference>
<evidence type="ECO:0000313" key="4">
    <source>
        <dbReference type="Proteomes" id="UP000223913"/>
    </source>
</evidence>
<dbReference type="SUPFAM" id="SSF81271">
    <property type="entry name" value="TGS-like"/>
    <property type="match status" value="1"/>
</dbReference>
<accession>A0A2D0N5Y7</accession>
<dbReference type="Pfam" id="PF13291">
    <property type="entry name" value="ACT_4"/>
    <property type="match status" value="1"/>
</dbReference>
<dbReference type="SUPFAM" id="SSF109604">
    <property type="entry name" value="HD-domain/PDEase-like"/>
    <property type="match status" value="1"/>
</dbReference>
<dbReference type="FunFam" id="3.10.20.30:FF:000002">
    <property type="entry name" value="GTP pyrophosphokinase (RelA/SpoT)"/>
    <property type="match status" value="1"/>
</dbReference>
<keyword evidence="4" id="KW-1185">Reference proteome</keyword>
<organism evidence="3 4">
    <name type="scientific">Flavilitoribacter nigricans (strain ATCC 23147 / DSM 23189 / NBRC 102662 / NCIMB 1420 / SS-2)</name>
    <name type="common">Lewinella nigricans</name>
    <dbReference type="NCBI Taxonomy" id="1122177"/>
    <lineage>
        <taxon>Bacteria</taxon>
        <taxon>Pseudomonadati</taxon>
        <taxon>Bacteroidota</taxon>
        <taxon>Saprospiria</taxon>
        <taxon>Saprospirales</taxon>
        <taxon>Lewinellaceae</taxon>
        <taxon>Flavilitoribacter</taxon>
    </lineage>
</organism>
<dbReference type="InterPro" id="IPR004095">
    <property type="entry name" value="TGS"/>
</dbReference>
<dbReference type="GO" id="GO:0015969">
    <property type="term" value="P:guanosine tetraphosphate metabolic process"/>
    <property type="evidence" value="ECO:0007669"/>
    <property type="project" value="InterPro"/>
</dbReference>
<dbReference type="InterPro" id="IPR003607">
    <property type="entry name" value="HD/PDEase_dom"/>
</dbReference>
<protein>
    <submittedName>
        <fullName evidence="3">RelA/SpoT family protein</fullName>
    </submittedName>
</protein>
<dbReference type="SMART" id="SM00471">
    <property type="entry name" value="HDc"/>
    <property type="match status" value="1"/>
</dbReference>
<dbReference type="InterPro" id="IPR012675">
    <property type="entry name" value="Beta-grasp_dom_sf"/>
</dbReference>
<dbReference type="EMBL" id="PDUD01000028">
    <property type="protein sequence ID" value="PHN03914.1"/>
    <property type="molecule type" value="Genomic_DNA"/>
</dbReference>
<dbReference type="CDD" id="cd00077">
    <property type="entry name" value="HDc"/>
    <property type="match status" value="1"/>
</dbReference>
<reference evidence="3 4" key="1">
    <citation type="submission" date="2017-10" db="EMBL/GenBank/DDBJ databases">
        <title>The draft genome sequence of Lewinella nigricans NBRC 102662.</title>
        <authorList>
            <person name="Wang K."/>
        </authorList>
    </citation>
    <scope>NUCLEOTIDE SEQUENCE [LARGE SCALE GENOMIC DNA]</scope>
    <source>
        <strain evidence="3 4">NBRC 102662</strain>
    </source>
</reference>
<dbReference type="AlphaFoldDB" id="A0A2D0N5Y7"/>
<proteinExistence type="inferred from homology"/>
<dbReference type="SUPFAM" id="SSF81301">
    <property type="entry name" value="Nucleotidyltransferase"/>
    <property type="match status" value="1"/>
</dbReference>
<dbReference type="PANTHER" id="PTHR21262">
    <property type="entry name" value="GUANOSINE-3',5'-BIS DIPHOSPHATE 3'-PYROPHOSPHOHYDROLASE"/>
    <property type="match status" value="1"/>
</dbReference>
<sequence>MPEVLIKNREEQEMIESAYQDMVASIKSHMDDRDREHIRGAYELAVEAHQEQRRKSGEPYILHPIAVAKICAAEIGLGPTAITAALLHDVVEDTEVTLAQIQERFGGRIAKIVDGLTKLDSAYNAESPQAENFKKVLSTLVEDVRVVLIKMADRLHNMRTLGSMPRHKQLKIAAETSYIYAPLAHRLGLYAFKTEFLDLCMKVTDPDNYHAIAKKLAETKRARESYIQEFIQPLEEKLNSLDATYRIYGRPKSIYSIWNKIKNKQVPFEEIYDLFAVRIVLDVPPEREKLTCWQVYSIVTDVHTPIPERLKDWITTPKSNGYESLHTTVIGPKGRFVEVQIRTERMDEIAERGFAAHWKYKGVKDQPDVYERWLDNVREILEDPNSDAVEFLGDFRANNLFTEEVFVYTPTGDMKILPSGATALDFAFSIHTDIGYHCTAIKVNNRLVPMGYKLQNGDQIQVYTNKNQKPSEDWLKMVVTGKARAKIRSATKEERRIRGEFGKEAIQRKLKNLKVDYEDSIEFLLKHFAYPSRVDFFYDIAVDKLSIPEIFREVHAEAGKLVITETAPNPIPAAAPEIPKPKNRASRKATEKPRLMINGEPAERFDYSFASCCNPVQGDQIFAYLTANAGLKIHRSNCPNAANLMANYGYRVMKADWVSTTNSTFVADLKITGIDDGPGIIEKLSHQISSALNLNIRSFSIEGYEGYFEGRISLLVANTDQLNLAIRALQNLDHVSTVSRVE</sequence>
<comment type="similarity">
    <text evidence="1">Belongs to the relA/spoT family.</text>
</comment>
<dbReference type="NCBIfam" id="TIGR00691">
    <property type="entry name" value="spoT_relA"/>
    <property type="match status" value="1"/>
</dbReference>
<feature type="domain" description="TGS" evidence="2">
    <location>
        <begin position="403"/>
        <end position="464"/>
    </location>
</feature>
<dbReference type="FunFam" id="1.10.3210.10:FF:000001">
    <property type="entry name" value="GTP pyrophosphokinase RelA"/>
    <property type="match status" value="1"/>
</dbReference>
<dbReference type="Pfam" id="PF02824">
    <property type="entry name" value="TGS"/>
    <property type="match status" value="1"/>
</dbReference>
<dbReference type="CDD" id="cd05399">
    <property type="entry name" value="NT_Rel-Spo_like"/>
    <property type="match status" value="1"/>
</dbReference>
<evidence type="ECO:0000259" key="2">
    <source>
        <dbReference type="PROSITE" id="PS51880"/>
    </source>
</evidence>
<comment type="function">
    <text evidence="1">In eubacteria ppGpp (guanosine 3'-diphosphate 5'-diphosphate) is a mediator of the stringent response that coordinates a variety of cellular activities in response to changes in nutritional abundance.</text>
</comment>
<dbReference type="Gene3D" id="1.10.3210.10">
    <property type="entry name" value="Hypothetical protein af1432"/>
    <property type="match status" value="1"/>
</dbReference>
<evidence type="ECO:0000256" key="1">
    <source>
        <dbReference type="RuleBase" id="RU003847"/>
    </source>
</evidence>
<dbReference type="GO" id="GO:0005886">
    <property type="term" value="C:plasma membrane"/>
    <property type="evidence" value="ECO:0007669"/>
    <property type="project" value="TreeGrafter"/>
</dbReference>
<dbReference type="InterPro" id="IPR043519">
    <property type="entry name" value="NT_sf"/>
</dbReference>
<dbReference type="InterPro" id="IPR012676">
    <property type="entry name" value="TGS-like"/>
</dbReference>
<dbReference type="Pfam" id="PF19296">
    <property type="entry name" value="RelA_AH_RIS"/>
    <property type="match status" value="1"/>
</dbReference>
<dbReference type="OrthoDB" id="9805041at2"/>
<dbReference type="InterPro" id="IPR002912">
    <property type="entry name" value="ACT_dom"/>
</dbReference>
<comment type="caution">
    <text evidence="3">The sequence shown here is derived from an EMBL/GenBank/DDBJ whole genome shotgun (WGS) entry which is preliminary data.</text>
</comment>
<name>A0A2D0N5Y7_FLAN2</name>
<dbReference type="Gene3D" id="3.30.460.10">
    <property type="entry name" value="Beta Polymerase, domain 2"/>
    <property type="match status" value="1"/>
</dbReference>
<dbReference type="Gene3D" id="3.30.70.260">
    <property type="match status" value="1"/>
</dbReference>
<dbReference type="Pfam" id="PF04607">
    <property type="entry name" value="RelA_SpoT"/>
    <property type="match status" value="1"/>
</dbReference>
<dbReference type="RefSeq" id="WP_099152627.1">
    <property type="nucleotide sequence ID" value="NZ_PDUD01000028.1"/>
</dbReference>
<gene>
    <name evidence="3" type="ORF">CRP01_23880</name>
</gene>
<dbReference type="PROSITE" id="PS51880">
    <property type="entry name" value="TGS"/>
    <property type="match status" value="1"/>
</dbReference>
<dbReference type="Proteomes" id="UP000223913">
    <property type="component" value="Unassembled WGS sequence"/>
</dbReference>
<dbReference type="Pfam" id="PF13328">
    <property type="entry name" value="HD_4"/>
    <property type="match status" value="1"/>
</dbReference>
<dbReference type="Gene3D" id="3.10.20.30">
    <property type="match status" value="1"/>
</dbReference>
<evidence type="ECO:0000313" key="3">
    <source>
        <dbReference type="EMBL" id="PHN03914.1"/>
    </source>
</evidence>
<dbReference type="PANTHER" id="PTHR21262:SF31">
    <property type="entry name" value="GTP PYROPHOSPHOKINASE"/>
    <property type="match status" value="1"/>
</dbReference>
<dbReference type="InterPro" id="IPR045600">
    <property type="entry name" value="RelA/SpoT_AH_RIS"/>
</dbReference>
<dbReference type="CDD" id="cd01668">
    <property type="entry name" value="TGS_RSH"/>
    <property type="match status" value="1"/>
</dbReference>